<keyword evidence="6" id="KW-0482">Metalloprotease</keyword>
<sequence length="417" mass="48285">MESYTLVYICIRYRLIRVFTYVKYTLFRFVNMKNEMLRNLFKEESYYSIKFSEIAGRYVTNSSLEIVRKRFKNNFKIHESGKSVQGKSIYSFKIGSGKIKILAWSQMHGNESTTTKAVFDLLNSFKLNSEDEVISNILENCSLCIIPILNPDGAEAYTRVNAKLIDLNRDLQDLSQPESRLLKDIYNEFKPDFCLNLHDQRTIFSAGNNSRPATLSFLTPSKDEERTIDKYRKRSMSLIAGMTADLNEYLPGAIGRYDDGFNINCAGDTFQNLSTPTVLFEAGHFPDDYEREETRKHIYRAIISCLHQISKGKLEYSDYEEYFQIPENEKLFSDIIIRRALINGEVKDISIQFKEVLKNNKINFLPIISKVATQISNYGHKEIDAEKNETKLLDNSEIIENVIVNKIVINNEELEVK</sequence>
<dbReference type="AlphaFoldDB" id="A0M1G3"/>
<dbReference type="GO" id="GO:0005615">
    <property type="term" value="C:extracellular space"/>
    <property type="evidence" value="ECO:0007669"/>
    <property type="project" value="TreeGrafter"/>
</dbReference>
<dbReference type="STRING" id="411154.GFO_1485"/>
<comment type="caution">
    <text evidence="7">Lacks conserved residue(s) required for the propagation of feature annotation.</text>
</comment>
<dbReference type="EMBL" id="CU207366">
    <property type="protein sequence ID" value="CAL66458.1"/>
    <property type="molecule type" value="Genomic_DNA"/>
</dbReference>
<evidence type="ECO:0000256" key="3">
    <source>
        <dbReference type="ARBA" id="ARBA00022670"/>
    </source>
</evidence>
<dbReference type="KEGG" id="gfo:GFO_1485"/>
<dbReference type="PANTHER" id="PTHR11705">
    <property type="entry name" value="PROTEASE FAMILY M14 CARBOXYPEPTIDASE A,B"/>
    <property type="match status" value="1"/>
</dbReference>
<organism evidence="9 10">
    <name type="scientific">Christiangramia forsetii (strain DSM 17595 / CGMCC 1.15422 / KT0803)</name>
    <name type="common">Gramella forsetii</name>
    <dbReference type="NCBI Taxonomy" id="411154"/>
    <lineage>
        <taxon>Bacteria</taxon>
        <taxon>Pseudomonadati</taxon>
        <taxon>Bacteroidota</taxon>
        <taxon>Flavobacteriia</taxon>
        <taxon>Flavobacteriales</taxon>
        <taxon>Flavobacteriaceae</taxon>
        <taxon>Christiangramia</taxon>
    </lineage>
</organism>
<reference evidence="9 10" key="1">
    <citation type="journal article" date="2006" name="Environ. Microbiol.">
        <title>Whole genome analysis of the marine Bacteroidetes'Gramella forsetii' reveals adaptations to degradation of polymeric organic matter.</title>
        <authorList>
            <person name="Bauer M."/>
            <person name="Kube M."/>
            <person name="Teeling H."/>
            <person name="Richter M."/>
            <person name="Lombardot T."/>
            <person name="Allers E."/>
            <person name="Wuerdemann C.A."/>
            <person name="Quast C."/>
            <person name="Kuhl H."/>
            <person name="Knaust F."/>
            <person name="Woebken D."/>
            <person name="Bischof K."/>
            <person name="Mussmann M."/>
            <person name="Choudhuri J.V."/>
            <person name="Meyer F."/>
            <person name="Reinhardt R."/>
            <person name="Amann R.I."/>
            <person name="Gloeckner F.O."/>
        </authorList>
    </citation>
    <scope>NUCLEOTIDE SEQUENCE [LARGE SCALE GENOMIC DNA]</scope>
    <source>
        <strain evidence="9 10">KT0803</strain>
    </source>
</reference>
<dbReference type="eggNOG" id="COG2866">
    <property type="taxonomic scope" value="Bacteria"/>
</dbReference>
<evidence type="ECO:0000256" key="7">
    <source>
        <dbReference type="PROSITE-ProRule" id="PRU01379"/>
    </source>
</evidence>
<gene>
    <name evidence="9" type="ordered locus">GFO_1485</name>
</gene>
<dbReference type="PANTHER" id="PTHR11705:SF143">
    <property type="entry name" value="SLL0236 PROTEIN"/>
    <property type="match status" value="1"/>
</dbReference>
<dbReference type="PROSITE" id="PS52035">
    <property type="entry name" value="PEPTIDASE_M14"/>
    <property type="match status" value="1"/>
</dbReference>
<dbReference type="RefSeq" id="WP_011709370.1">
    <property type="nucleotide sequence ID" value="NC_008571.1"/>
</dbReference>
<comment type="similarity">
    <text evidence="2 7">Belongs to the peptidase M14 family.</text>
</comment>
<comment type="cofactor">
    <cofactor evidence="1">
        <name>Zn(2+)</name>
        <dbReference type="ChEBI" id="CHEBI:29105"/>
    </cofactor>
</comment>
<name>A0M1G3_CHRFK</name>
<evidence type="ECO:0000256" key="4">
    <source>
        <dbReference type="ARBA" id="ARBA00022801"/>
    </source>
</evidence>
<evidence type="ECO:0000256" key="5">
    <source>
        <dbReference type="ARBA" id="ARBA00022833"/>
    </source>
</evidence>
<proteinExistence type="inferred from homology"/>
<keyword evidence="4" id="KW-0378">Hydrolase</keyword>
<dbReference type="SUPFAM" id="SSF53187">
    <property type="entry name" value="Zn-dependent exopeptidases"/>
    <property type="match status" value="1"/>
</dbReference>
<accession>A0M1G3</accession>
<evidence type="ECO:0000313" key="9">
    <source>
        <dbReference type="EMBL" id="CAL66458.1"/>
    </source>
</evidence>
<evidence type="ECO:0000259" key="8">
    <source>
        <dbReference type="PROSITE" id="PS52035"/>
    </source>
</evidence>
<dbReference type="Proteomes" id="UP000000755">
    <property type="component" value="Chromosome"/>
</dbReference>
<evidence type="ECO:0000256" key="6">
    <source>
        <dbReference type="ARBA" id="ARBA00023049"/>
    </source>
</evidence>
<keyword evidence="3" id="KW-0645">Protease</keyword>
<dbReference type="GO" id="GO:0004181">
    <property type="term" value="F:metallocarboxypeptidase activity"/>
    <property type="evidence" value="ECO:0007669"/>
    <property type="project" value="InterPro"/>
</dbReference>
<evidence type="ECO:0000313" key="10">
    <source>
        <dbReference type="Proteomes" id="UP000000755"/>
    </source>
</evidence>
<keyword evidence="5" id="KW-0862">Zinc</keyword>
<dbReference type="GO" id="GO:0008270">
    <property type="term" value="F:zinc ion binding"/>
    <property type="evidence" value="ECO:0007669"/>
    <property type="project" value="InterPro"/>
</dbReference>
<evidence type="ECO:0000256" key="1">
    <source>
        <dbReference type="ARBA" id="ARBA00001947"/>
    </source>
</evidence>
<dbReference type="GO" id="GO:0006508">
    <property type="term" value="P:proteolysis"/>
    <property type="evidence" value="ECO:0007669"/>
    <property type="project" value="UniProtKB-KW"/>
</dbReference>
<feature type="domain" description="Peptidase M14" evidence="8">
    <location>
        <begin position="45"/>
        <end position="371"/>
    </location>
</feature>
<dbReference type="HOGENOM" id="CLU_042010_0_0_10"/>
<dbReference type="Pfam" id="PF00246">
    <property type="entry name" value="Peptidase_M14"/>
    <property type="match status" value="1"/>
</dbReference>
<dbReference type="Gene3D" id="3.40.630.10">
    <property type="entry name" value="Zn peptidases"/>
    <property type="match status" value="1"/>
</dbReference>
<dbReference type="InterPro" id="IPR000834">
    <property type="entry name" value="Peptidase_M14"/>
</dbReference>
<protein>
    <submittedName>
        <fullName evidence="9">Peptidase, family M14</fullName>
    </submittedName>
</protein>
<evidence type="ECO:0000256" key="2">
    <source>
        <dbReference type="ARBA" id="ARBA00005988"/>
    </source>
</evidence>